<dbReference type="Pfam" id="PF11306">
    <property type="entry name" value="DUF3108"/>
    <property type="match status" value="1"/>
</dbReference>
<accession>A0A1S7LEY0</accession>
<proteinExistence type="predicted"/>
<dbReference type="EMBL" id="LO017727">
    <property type="protein sequence ID" value="CRH05078.1"/>
    <property type="molecule type" value="Genomic_DNA"/>
</dbReference>
<evidence type="ECO:0008006" key="2">
    <source>
        <dbReference type="Google" id="ProtNLM"/>
    </source>
</evidence>
<name>A0A1S7LEY0_MAGMO</name>
<organism evidence="1">
    <name type="scientific">Magnetococcus massalia (strain MO-1)</name>
    <dbReference type="NCBI Taxonomy" id="451514"/>
    <lineage>
        <taxon>Bacteria</taxon>
        <taxon>Pseudomonadati</taxon>
        <taxon>Pseudomonadota</taxon>
        <taxon>Magnetococcia</taxon>
        <taxon>Magnetococcales</taxon>
        <taxon>Magnetococcaceae</taxon>
        <taxon>Magnetococcus</taxon>
    </lineage>
</organism>
<reference evidence="1" key="1">
    <citation type="submission" date="2015-04" db="EMBL/GenBank/DDBJ databases">
        <authorList>
            <person name="Syromyatnikov M.Y."/>
            <person name="Popov V.N."/>
        </authorList>
    </citation>
    <scope>NUCLEOTIDE SEQUENCE</scope>
    <source>
        <strain evidence="1">MO-1</strain>
    </source>
</reference>
<dbReference type="InterPro" id="IPR021457">
    <property type="entry name" value="DUF3108"/>
</dbReference>
<evidence type="ECO:0000313" key="1">
    <source>
        <dbReference type="EMBL" id="CRH05078.1"/>
    </source>
</evidence>
<gene>
    <name evidence="1" type="ORF">MAGMO_0879</name>
</gene>
<dbReference type="AlphaFoldDB" id="A0A1S7LEY0"/>
<sequence>MVKEVRHLRSLLAGSLLGVLIGMLLLQPVAAAPLQGAQFGETLQYNIHWTGFPAGRAHMTFGEGREGGAYQVDVGVRSTGMVELFYPVDDRVVVAGLFDKQGKFLTNSYEKIQNEGKRKRHTLLTFARAEKRAYQQRNQQKKRAIKNLPEYVVDPLSAFYALRARPKLEPGDAFYMPVLDSHKPYKARMKVVRREPRSTPLGWFDTLLVEVQLKKSDVFRQVKAIKVWLSDDVRRLPVRVETDIRIGFVAADLVAFDDARGEQRAMKP</sequence>
<protein>
    <recommendedName>
        <fullName evidence="2">DUF3108 domain-containing protein</fullName>
    </recommendedName>
</protein>